<proteinExistence type="predicted"/>
<gene>
    <name evidence="2" type="ORF">J2W91_004804</name>
</gene>
<comment type="caution">
    <text evidence="2">The sequence shown here is derived from an EMBL/GenBank/DDBJ whole genome shotgun (WGS) entry which is preliminary data.</text>
</comment>
<sequence>MSLVTVSYEQLQIQPFDIRIHEVTLLMKVHDHGKLTFTGVIPEEKEEQYVRMADESTPVELFYTDEQGQKQRLFHGIILKLHVKVENKVYWLEAEAVSHSHAMDLRRKTRSYQNIGMLIPDVMQKISGSYPDGQVFNTFIEKKKLGAYTLQYQETDWEFLKRLASHYHTVLVPVSTEERIRIYLGLPEQRDAGKLEATHYRMYKDMLAYQKEAKLGTSDIKEKDYIRYEVQVRDRVLQLGDQVQFKGQSLYVFEIRTEMKKGLLLHHYVLGHKASAYRRKRYNSRLVGASISGNIMGVVRDEVQVHLDSDQEWSLATAYLFPYSTMYASDDQTGWYCMPEKGDSIRLYFPNARENEGIALSSVRQKLPAEEDTASAVSSGAGASSHTGGSGSGNSSGAGGGTTTIVQQQQLQPVVNFDKDLKEDLMANPNTKFLLTPTGQKITFEEDRITITGSTGGATLTLTSAGTIILNCENKITLQASKQVELVAETVTLQANQIDMSTKDGNGGLTIDQGQVVIKGIEILMNQ</sequence>
<dbReference type="Gene3D" id="3.55.50.10">
    <property type="entry name" value="Baseplate protein-like domains"/>
    <property type="match status" value="1"/>
</dbReference>
<dbReference type="Proteomes" id="UP001254832">
    <property type="component" value="Unassembled WGS sequence"/>
</dbReference>
<dbReference type="Pfam" id="PF05954">
    <property type="entry name" value="Phage_GPD"/>
    <property type="match status" value="1"/>
</dbReference>
<dbReference type="SUPFAM" id="SSF69279">
    <property type="entry name" value="Phage tail proteins"/>
    <property type="match status" value="1"/>
</dbReference>
<reference evidence="2" key="1">
    <citation type="submission" date="2023-07" db="EMBL/GenBank/DDBJ databases">
        <title>Sorghum-associated microbial communities from plants grown in Nebraska, USA.</title>
        <authorList>
            <person name="Schachtman D."/>
        </authorList>
    </citation>
    <scope>NUCLEOTIDE SEQUENCE</scope>
    <source>
        <strain evidence="2">BE80</strain>
    </source>
</reference>
<dbReference type="AlphaFoldDB" id="A0AAP5H4P5"/>
<evidence type="ECO:0000313" key="3">
    <source>
        <dbReference type="Proteomes" id="UP001254832"/>
    </source>
</evidence>
<feature type="compositionally biased region" description="Gly residues" evidence="1">
    <location>
        <begin position="388"/>
        <end position="402"/>
    </location>
</feature>
<name>A0AAP5H4P5_PAEAM</name>
<dbReference type="EMBL" id="JAVDTR010000016">
    <property type="protein sequence ID" value="MDR6726293.1"/>
    <property type="molecule type" value="Genomic_DNA"/>
</dbReference>
<feature type="region of interest" description="Disordered" evidence="1">
    <location>
        <begin position="363"/>
        <end position="402"/>
    </location>
</feature>
<accession>A0AAP5H4P5</accession>
<evidence type="ECO:0000256" key="1">
    <source>
        <dbReference type="SAM" id="MobiDB-lite"/>
    </source>
</evidence>
<dbReference type="RefSeq" id="WP_310144426.1">
    <property type="nucleotide sequence ID" value="NZ_JAVDTR010000016.1"/>
</dbReference>
<feature type="compositionally biased region" description="Low complexity" evidence="1">
    <location>
        <begin position="374"/>
        <end position="387"/>
    </location>
</feature>
<dbReference type="Gene3D" id="2.30.110.50">
    <property type="match status" value="1"/>
</dbReference>
<evidence type="ECO:0000313" key="2">
    <source>
        <dbReference type="EMBL" id="MDR6726293.1"/>
    </source>
</evidence>
<evidence type="ECO:0008006" key="4">
    <source>
        <dbReference type="Google" id="ProtNLM"/>
    </source>
</evidence>
<organism evidence="2 3">
    <name type="scientific">Paenibacillus amylolyticus</name>
    <dbReference type="NCBI Taxonomy" id="1451"/>
    <lineage>
        <taxon>Bacteria</taxon>
        <taxon>Bacillati</taxon>
        <taxon>Bacillota</taxon>
        <taxon>Bacilli</taxon>
        <taxon>Bacillales</taxon>
        <taxon>Paenibacillaceae</taxon>
        <taxon>Paenibacillus</taxon>
    </lineage>
</organism>
<protein>
    <recommendedName>
        <fullName evidence="4">Gp5/Type VI secretion system Vgr protein OB-fold domain-containing protein</fullName>
    </recommendedName>
</protein>